<comment type="caution">
    <text evidence="2">The sequence shown here is derived from an EMBL/GenBank/DDBJ whole genome shotgun (WGS) entry which is preliminary data.</text>
</comment>
<keyword evidence="1" id="KW-0732">Signal</keyword>
<reference evidence="2" key="1">
    <citation type="journal article" date="2021" name="Sci. Adv.">
        <title>The American lobster genome reveals insights on longevity, neural, and immune adaptations.</title>
        <authorList>
            <person name="Polinski J.M."/>
            <person name="Zimin A.V."/>
            <person name="Clark K.F."/>
            <person name="Kohn A.B."/>
            <person name="Sadowski N."/>
            <person name="Timp W."/>
            <person name="Ptitsyn A."/>
            <person name="Khanna P."/>
            <person name="Romanova D.Y."/>
            <person name="Williams P."/>
            <person name="Greenwood S.J."/>
            <person name="Moroz L.L."/>
            <person name="Walt D.R."/>
            <person name="Bodnar A.G."/>
        </authorList>
    </citation>
    <scope>NUCLEOTIDE SEQUENCE</scope>
    <source>
        <strain evidence="2">GMGI-L3</strain>
    </source>
</reference>
<dbReference type="AlphaFoldDB" id="A0A8J5T2P6"/>
<evidence type="ECO:0000313" key="2">
    <source>
        <dbReference type="EMBL" id="KAG7172170.1"/>
    </source>
</evidence>
<feature type="chain" id="PRO_5035275996" evidence="1">
    <location>
        <begin position="33"/>
        <end position="195"/>
    </location>
</feature>
<dbReference type="EMBL" id="JAHLQT010011563">
    <property type="protein sequence ID" value="KAG7172170.1"/>
    <property type="molecule type" value="Genomic_DNA"/>
</dbReference>
<feature type="signal peptide" evidence="1">
    <location>
        <begin position="1"/>
        <end position="32"/>
    </location>
</feature>
<protein>
    <submittedName>
        <fullName evidence="2">Uncharacterized protein</fullName>
    </submittedName>
</protein>
<dbReference type="Proteomes" id="UP000747542">
    <property type="component" value="Unassembled WGS sequence"/>
</dbReference>
<gene>
    <name evidence="2" type="ORF">Hamer_G009508</name>
</gene>
<name>A0A8J5T2P6_HOMAM</name>
<evidence type="ECO:0000256" key="1">
    <source>
        <dbReference type="SAM" id="SignalP"/>
    </source>
</evidence>
<sequence length="195" mass="21734">MGGPYCVYPGRLTLRTAALVSFVVLLWMVVDEAPGSVGKVNIFSVAEKEASTPLVAGDHRRSTPAMETFLSDVQEHTKTPNDGKTAIDGESAELQQEFHQRHAHLLRECQRLNITKSSFPPSYWRRGNEVNVPEHLRMCVPNKVGSSSWKKNVKPKVENIVPGGQRNVEAIIVRHPLSRLTSAYRCMLCLVCLDV</sequence>
<accession>A0A8J5T2P6</accession>
<evidence type="ECO:0000313" key="3">
    <source>
        <dbReference type="Proteomes" id="UP000747542"/>
    </source>
</evidence>
<proteinExistence type="predicted"/>
<keyword evidence="3" id="KW-1185">Reference proteome</keyword>
<organism evidence="2 3">
    <name type="scientific">Homarus americanus</name>
    <name type="common">American lobster</name>
    <dbReference type="NCBI Taxonomy" id="6706"/>
    <lineage>
        <taxon>Eukaryota</taxon>
        <taxon>Metazoa</taxon>
        <taxon>Ecdysozoa</taxon>
        <taxon>Arthropoda</taxon>
        <taxon>Crustacea</taxon>
        <taxon>Multicrustacea</taxon>
        <taxon>Malacostraca</taxon>
        <taxon>Eumalacostraca</taxon>
        <taxon>Eucarida</taxon>
        <taxon>Decapoda</taxon>
        <taxon>Pleocyemata</taxon>
        <taxon>Astacidea</taxon>
        <taxon>Nephropoidea</taxon>
        <taxon>Nephropidae</taxon>
        <taxon>Homarus</taxon>
    </lineage>
</organism>